<keyword evidence="1" id="KW-1133">Transmembrane helix</keyword>
<feature type="transmembrane region" description="Helical" evidence="1">
    <location>
        <begin position="225"/>
        <end position="250"/>
    </location>
</feature>
<reference evidence="2 3" key="1">
    <citation type="submission" date="2024-11" db="EMBL/GenBank/DDBJ databases">
        <title>Adaptive evolution of stress response genes in parasites aligns with host niche diversity.</title>
        <authorList>
            <person name="Hahn C."/>
            <person name="Resl P."/>
        </authorList>
    </citation>
    <scope>NUCLEOTIDE SEQUENCE [LARGE SCALE GENOMIC DNA]</scope>
    <source>
        <strain evidence="2">EGGRZ-B1_66</strain>
        <tissue evidence="2">Body</tissue>
    </source>
</reference>
<gene>
    <name evidence="2" type="ORF">Ciccas_004663</name>
</gene>
<organism evidence="2 3">
    <name type="scientific">Cichlidogyrus casuarinus</name>
    <dbReference type="NCBI Taxonomy" id="1844966"/>
    <lineage>
        <taxon>Eukaryota</taxon>
        <taxon>Metazoa</taxon>
        <taxon>Spiralia</taxon>
        <taxon>Lophotrochozoa</taxon>
        <taxon>Platyhelminthes</taxon>
        <taxon>Monogenea</taxon>
        <taxon>Monopisthocotylea</taxon>
        <taxon>Dactylogyridea</taxon>
        <taxon>Ancyrocephalidae</taxon>
        <taxon>Cichlidogyrus</taxon>
    </lineage>
</organism>
<dbReference type="Proteomes" id="UP001626550">
    <property type="component" value="Unassembled WGS sequence"/>
</dbReference>
<keyword evidence="1" id="KW-0812">Transmembrane</keyword>
<accession>A0ABD2QAX4</accession>
<feature type="transmembrane region" description="Helical" evidence="1">
    <location>
        <begin position="399"/>
        <end position="419"/>
    </location>
</feature>
<keyword evidence="3" id="KW-1185">Reference proteome</keyword>
<protein>
    <submittedName>
        <fullName evidence="2">Uncharacterized protein</fullName>
    </submittedName>
</protein>
<evidence type="ECO:0000313" key="3">
    <source>
        <dbReference type="Proteomes" id="UP001626550"/>
    </source>
</evidence>
<sequence length="523" mass="58885">MPTTEDTATAIRHSSLRMSPSSARMVRTLSGNCQETLELRRQILQGQLADSHHNSLLRRGIAGSGIHDRPYMPKLHRTFYLPRQTIEEQVPVGRFTVKNLLPEEIGKGASTSQPQENAFLAEYSNEMEHMPTDHFSSVEYMPGLNPERGEVLESVNQDMMIHTQKKLSASNLLLSGLQSIIPGTWQEFETLYEEGDPREFEASSEAENDLLLQARRMRKRNHPQISSLFHFILVLFSILFSLSGLILIIFDLVLEHSTTRLWNGVTSLLVGLQWAASGPYSLSMCSVERIKMKHRKSQYASLKSPMELLSYYHVANWLYPQPRWPIARTTLGIHTGLVALVLSGTTLILHTYEVLTGSMDILPCGYDLSNATALPLHLSPATLKGMFAVSVVYKSSYCIYSILSFVANSIVMLGLFANLRGLTNEIRRISVLFLIDATIIERAETERLMRKLESTNEVQKESRSHVEELTAHNMVLENINEVAVEDDTATTSKSFNDSPFPAQIGLMKPEGSSLRYRFHSSLK</sequence>
<feature type="transmembrane region" description="Helical" evidence="1">
    <location>
        <begin position="262"/>
        <end position="287"/>
    </location>
</feature>
<dbReference type="AlphaFoldDB" id="A0ABD2QAX4"/>
<evidence type="ECO:0000313" key="2">
    <source>
        <dbReference type="EMBL" id="KAL3316684.1"/>
    </source>
</evidence>
<dbReference type="EMBL" id="JBJKFK010000498">
    <property type="protein sequence ID" value="KAL3316684.1"/>
    <property type="molecule type" value="Genomic_DNA"/>
</dbReference>
<keyword evidence="1" id="KW-0472">Membrane</keyword>
<name>A0ABD2QAX4_9PLAT</name>
<evidence type="ECO:0000256" key="1">
    <source>
        <dbReference type="SAM" id="Phobius"/>
    </source>
</evidence>
<feature type="transmembrane region" description="Helical" evidence="1">
    <location>
        <begin position="331"/>
        <end position="352"/>
    </location>
</feature>
<comment type="caution">
    <text evidence="2">The sequence shown here is derived from an EMBL/GenBank/DDBJ whole genome shotgun (WGS) entry which is preliminary data.</text>
</comment>
<proteinExistence type="predicted"/>